<evidence type="ECO:0000256" key="3">
    <source>
        <dbReference type="ARBA" id="ARBA00022746"/>
    </source>
</evidence>
<dbReference type="EC" id="2.5.1.32" evidence="2"/>
<accession>A0ABM0JPV9</accession>
<dbReference type="Pfam" id="PF00494">
    <property type="entry name" value="SQS_PSY"/>
    <property type="match status" value="1"/>
</dbReference>
<dbReference type="InterPro" id="IPR002060">
    <property type="entry name" value="Squ/phyt_synthse"/>
</dbReference>
<dbReference type="Proteomes" id="UP000694888">
    <property type="component" value="Unplaced"/>
</dbReference>
<dbReference type="PANTHER" id="PTHR31480">
    <property type="entry name" value="BIFUNCTIONAL LYCOPENE CYCLASE/PHYTOENE SYNTHASE"/>
    <property type="match status" value="1"/>
</dbReference>
<name>A0ABM0JPV9_APLCA</name>
<proteinExistence type="predicted"/>
<dbReference type="Gene3D" id="1.10.600.10">
    <property type="entry name" value="Farnesyl Diphosphate Synthase"/>
    <property type="match status" value="1"/>
</dbReference>
<keyword evidence="3" id="KW-0125">Carotenoid biosynthesis</keyword>
<dbReference type="RefSeq" id="XP_005098752.1">
    <property type="nucleotide sequence ID" value="XM_005098695.3"/>
</dbReference>
<dbReference type="GeneID" id="101860098"/>
<keyword evidence="4" id="KW-1185">Reference proteome</keyword>
<evidence type="ECO:0000256" key="2">
    <source>
        <dbReference type="ARBA" id="ARBA00012396"/>
    </source>
</evidence>
<evidence type="ECO:0000313" key="4">
    <source>
        <dbReference type="Proteomes" id="UP000694888"/>
    </source>
</evidence>
<dbReference type="SUPFAM" id="SSF48576">
    <property type="entry name" value="Terpenoid synthases"/>
    <property type="match status" value="1"/>
</dbReference>
<reference evidence="5" key="1">
    <citation type="submission" date="2025-08" db="UniProtKB">
        <authorList>
            <consortium name="RefSeq"/>
        </authorList>
    </citation>
    <scope>IDENTIFICATION</scope>
</reference>
<comment type="catalytic activity">
    <reaction evidence="1">
        <text>2 (2E,6E,10E)-geranylgeranyl diphosphate = 15-cis-phytoene + 2 diphosphate</text>
        <dbReference type="Rhea" id="RHEA:34475"/>
        <dbReference type="ChEBI" id="CHEBI:27787"/>
        <dbReference type="ChEBI" id="CHEBI:33019"/>
        <dbReference type="ChEBI" id="CHEBI:58756"/>
        <dbReference type="EC" id="2.5.1.32"/>
    </reaction>
</comment>
<dbReference type="InterPro" id="IPR008949">
    <property type="entry name" value="Isoprenoid_synthase_dom_sf"/>
</dbReference>
<protein>
    <recommendedName>
        <fullName evidence="2">15-cis-phytoene synthase</fullName>
        <ecNumber evidence="2">2.5.1.32</ecNumber>
    </recommendedName>
</protein>
<organism evidence="4 5">
    <name type="scientific">Aplysia californica</name>
    <name type="common">California sea hare</name>
    <dbReference type="NCBI Taxonomy" id="6500"/>
    <lineage>
        <taxon>Eukaryota</taxon>
        <taxon>Metazoa</taxon>
        <taxon>Spiralia</taxon>
        <taxon>Lophotrochozoa</taxon>
        <taxon>Mollusca</taxon>
        <taxon>Gastropoda</taxon>
        <taxon>Heterobranchia</taxon>
        <taxon>Euthyneura</taxon>
        <taxon>Tectipleura</taxon>
        <taxon>Aplysiida</taxon>
        <taxon>Aplysioidea</taxon>
        <taxon>Aplysiidae</taxon>
        <taxon>Aplysia</taxon>
    </lineage>
</organism>
<gene>
    <name evidence="5" type="primary">LOC101860098</name>
</gene>
<sequence>MIGSCRPCISVNINTYARRRFNKLVEKHRSFFSGHHLLHTSASKSAPVQSQNKSNIEYCVDLVRKSDYENYLATLLLPKNVQRAAFALRAFNVELAQVRDVVSDKTIGLMRMQFWKDSMSRIFQGDPPQTPVAVELAGVCGFYKLSKRWMERIVEARALQLNRDSFLSIKEAEEYAEHSNSSLTYLLLECSGIKNVQADHAASHLGKAQGLVTLVRAVPYHAARRSVLLPMEILAKHKVSQEDVIRGKDAQPVKDVIFDIASVAHQHLEKARSLRSDLPDKCYTVFLNAAVCDHYLKALQQADFNVFDGKLQQRNHLLAYSMFFNKLRKRF</sequence>
<evidence type="ECO:0000313" key="5">
    <source>
        <dbReference type="RefSeq" id="XP_005098752.1"/>
    </source>
</evidence>
<evidence type="ECO:0000256" key="1">
    <source>
        <dbReference type="ARBA" id="ARBA00001805"/>
    </source>
</evidence>